<feature type="transmembrane region" description="Helical" evidence="1">
    <location>
        <begin position="84"/>
        <end position="103"/>
    </location>
</feature>
<organism evidence="3 4">
    <name type="scientific">Rhodococcus globerulus</name>
    <dbReference type="NCBI Taxonomy" id="33008"/>
    <lineage>
        <taxon>Bacteria</taxon>
        <taxon>Bacillati</taxon>
        <taxon>Actinomycetota</taxon>
        <taxon>Actinomycetes</taxon>
        <taxon>Mycobacteriales</taxon>
        <taxon>Nocardiaceae</taxon>
        <taxon>Rhodococcus</taxon>
    </lineage>
</organism>
<comment type="caution">
    <text evidence="3">The sequence shown here is derived from an EMBL/GenBank/DDBJ whole genome shotgun (WGS) entry which is preliminary data.</text>
</comment>
<keyword evidence="4" id="KW-1185">Reference proteome</keyword>
<evidence type="ECO:0000259" key="2">
    <source>
        <dbReference type="Pfam" id="PF09990"/>
    </source>
</evidence>
<dbReference type="Pfam" id="PF09990">
    <property type="entry name" value="DUF2231"/>
    <property type="match status" value="1"/>
</dbReference>
<keyword evidence="1" id="KW-0472">Membrane</keyword>
<feature type="domain" description="DUF2231" evidence="2">
    <location>
        <begin position="51"/>
        <end position="169"/>
    </location>
</feature>
<name>A0ABU4BVB9_RHOGO</name>
<feature type="transmembrane region" description="Helical" evidence="1">
    <location>
        <begin position="115"/>
        <end position="135"/>
    </location>
</feature>
<protein>
    <submittedName>
        <fullName evidence="3">DUF2231 domain-containing protein</fullName>
    </submittedName>
</protein>
<keyword evidence="1" id="KW-1133">Transmembrane helix</keyword>
<dbReference type="EMBL" id="JAWLKB010000006">
    <property type="protein sequence ID" value="MDV6268176.1"/>
    <property type="molecule type" value="Genomic_DNA"/>
</dbReference>
<dbReference type="Proteomes" id="UP001185927">
    <property type="component" value="Unassembled WGS sequence"/>
</dbReference>
<feature type="transmembrane region" description="Helical" evidence="1">
    <location>
        <begin position="147"/>
        <end position="168"/>
    </location>
</feature>
<keyword evidence="1" id="KW-0812">Transmembrane</keyword>
<evidence type="ECO:0000313" key="4">
    <source>
        <dbReference type="Proteomes" id="UP001185927"/>
    </source>
</evidence>
<dbReference type="InterPro" id="IPR019251">
    <property type="entry name" value="DUF2231_TM"/>
</dbReference>
<gene>
    <name evidence="3" type="ORF">R3Q16_16325</name>
</gene>
<evidence type="ECO:0000256" key="1">
    <source>
        <dbReference type="SAM" id="Phobius"/>
    </source>
</evidence>
<dbReference type="RefSeq" id="WP_317542440.1">
    <property type="nucleotide sequence ID" value="NZ_JAWLKB010000006.1"/>
</dbReference>
<sequence>MNIGNLFRRIESADQLDGPSTGLQRRILDATSRSPATRKVASILRGSPVEHPLHPALVAVPIGAWTASVVFDYVVRDPKTVRNLILLGLVTTPPALITGWLDWSERDTIARRVGLVHAASNAVGIDAFLVSYFLRSNDSPPALLARLLSLVGLSAIGVGGAIGGHIVFRLMDDLDTEAASAPVLDPALNVVN</sequence>
<accession>A0ABU4BVB9</accession>
<reference evidence="3 4" key="1">
    <citation type="submission" date="2023-10" db="EMBL/GenBank/DDBJ databases">
        <title>Development of a sustainable strategy for remediation of hydrocarbon-contaminated territories based on the waste exchange concept.</title>
        <authorList>
            <person name="Krivoruchko A."/>
        </authorList>
    </citation>
    <scope>NUCLEOTIDE SEQUENCE [LARGE SCALE GENOMIC DNA]</scope>
    <source>
        <strain evidence="3 4">IEGM 1203</strain>
    </source>
</reference>
<proteinExistence type="predicted"/>
<evidence type="ECO:0000313" key="3">
    <source>
        <dbReference type="EMBL" id="MDV6268176.1"/>
    </source>
</evidence>